<dbReference type="STRING" id="436017.A4S0S5"/>
<evidence type="ECO:0000259" key="2">
    <source>
        <dbReference type="PROSITE" id="PS50076"/>
    </source>
</evidence>
<dbReference type="eggNOG" id="ENOG502SCZY">
    <property type="taxonomic scope" value="Eukaryota"/>
</dbReference>
<evidence type="ECO:0000313" key="4">
    <source>
        <dbReference type="Proteomes" id="UP000001568"/>
    </source>
</evidence>
<feature type="compositionally biased region" description="Low complexity" evidence="1">
    <location>
        <begin position="11"/>
        <end position="26"/>
    </location>
</feature>
<dbReference type="PANTHER" id="PTHR43908">
    <property type="entry name" value="AT29763P-RELATED"/>
    <property type="match status" value="1"/>
</dbReference>
<dbReference type="EMBL" id="CP000587">
    <property type="protein sequence ID" value="ABO97084.1"/>
    <property type="molecule type" value="Genomic_DNA"/>
</dbReference>
<dbReference type="InterPro" id="IPR036869">
    <property type="entry name" value="J_dom_sf"/>
</dbReference>
<feature type="region of interest" description="Disordered" evidence="1">
    <location>
        <begin position="104"/>
        <end position="123"/>
    </location>
</feature>
<gene>
    <name evidence="3" type="ORF">OSTLU_93082</name>
</gene>
<dbReference type="HOGENOM" id="CLU_1257591_0_0_1"/>
<dbReference type="OMA" id="GTDWQVL"/>
<feature type="domain" description="J" evidence="2">
    <location>
        <begin position="175"/>
        <end position="227"/>
    </location>
</feature>
<dbReference type="Gramene" id="ABO97084">
    <property type="protein sequence ID" value="ABO97084"/>
    <property type="gene ID" value="OSTLU_93082"/>
</dbReference>
<dbReference type="GeneID" id="5002851"/>
<dbReference type="GO" id="GO:0030544">
    <property type="term" value="F:Hsp70 protein binding"/>
    <property type="evidence" value="ECO:0007669"/>
    <property type="project" value="TreeGrafter"/>
</dbReference>
<dbReference type="GO" id="GO:0071218">
    <property type="term" value="P:cellular response to misfolded protein"/>
    <property type="evidence" value="ECO:0007669"/>
    <property type="project" value="TreeGrafter"/>
</dbReference>
<dbReference type="PRINTS" id="PR00625">
    <property type="entry name" value="JDOMAIN"/>
</dbReference>
<evidence type="ECO:0000313" key="3">
    <source>
        <dbReference type="EMBL" id="ABO97084.1"/>
    </source>
</evidence>
<dbReference type="InterPro" id="IPR051100">
    <property type="entry name" value="DnaJ_subfamily_B/C"/>
</dbReference>
<dbReference type="Pfam" id="PF00226">
    <property type="entry name" value="DnaJ"/>
    <property type="match status" value="1"/>
</dbReference>
<dbReference type="Gene3D" id="1.10.287.110">
    <property type="entry name" value="DnaJ domain"/>
    <property type="match status" value="1"/>
</dbReference>
<evidence type="ECO:0000256" key="1">
    <source>
        <dbReference type="SAM" id="MobiDB-lite"/>
    </source>
</evidence>
<dbReference type="OrthoDB" id="10250354at2759"/>
<dbReference type="GO" id="GO:0005789">
    <property type="term" value="C:endoplasmic reticulum membrane"/>
    <property type="evidence" value="ECO:0007669"/>
    <property type="project" value="TreeGrafter"/>
</dbReference>
<dbReference type="SUPFAM" id="SSF46565">
    <property type="entry name" value="Chaperone J-domain"/>
    <property type="match status" value="1"/>
</dbReference>
<reference evidence="3 4" key="1">
    <citation type="journal article" date="2007" name="Proc. Natl. Acad. Sci. U.S.A.">
        <title>The tiny eukaryote Ostreococcus provides genomic insights into the paradox of plankton speciation.</title>
        <authorList>
            <person name="Palenik B."/>
            <person name="Grimwood J."/>
            <person name="Aerts A."/>
            <person name="Rouze P."/>
            <person name="Salamov A."/>
            <person name="Putnam N."/>
            <person name="Dupont C."/>
            <person name="Jorgensen R."/>
            <person name="Derelle E."/>
            <person name="Rombauts S."/>
            <person name="Zhou K."/>
            <person name="Otillar R."/>
            <person name="Merchant S.S."/>
            <person name="Podell S."/>
            <person name="Gaasterland T."/>
            <person name="Napoli C."/>
            <person name="Gendler K."/>
            <person name="Manuell A."/>
            <person name="Tai V."/>
            <person name="Vallon O."/>
            <person name="Piganeau G."/>
            <person name="Jancek S."/>
            <person name="Heijde M."/>
            <person name="Jabbari K."/>
            <person name="Bowler C."/>
            <person name="Lohr M."/>
            <person name="Robbens S."/>
            <person name="Werner G."/>
            <person name="Dubchak I."/>
            <person name="Pazour G.J."/>
            <person name="Ren Q."/>
            <person name="Paulsen I."/>
            <person name="Delwiche C."/>
            <person name="Schmutz J."/>
            <person name="Rokhsar D."/>
            <person name="Van de Peer Y."/>
            <person name="Moreau H."/>
            <person name="Grigoriev I.V."/>
        </authorList>
    </citation>
    <scope>NUCLEOTIDE SEQUENCE [LARGE SCALE GENOMIC DNA]</scope>
    <source>
        <strain evidence="3 4">CCE9901</strain>
    </source>
</reference>
<sequence>MPGRTWTRGDATTTAKEAVKTKPAVKSSPAQTKKRQATWSREDGEAKRGGNGKEGTQARLRASAAAFEPASAKAQREALEAKMKAVEAEKAKLKAALEAAAAKKAQDAREKKEKEEAAKADAARRQRAAGNLLSGFRGVRKQCEERVDEIAKPVENLSQEEIERRAVQRVVLAGTDWQVLDLPPGSQKKWVTKSYRELAKILHPDKCAAPGAKEAFQKLNKAYKALS</sequence>
<dbReference type="AlphaFoldDB" id="A4S0S5"/>
<organism evidence="3 4">
    <name type="scientific">Ostreococcus lucimarinus (strain CCE9901)</name>
    <dbReference type="NCBI Taxonomy" id="436017"/>
    <lineage>
        <taxon>Eukaryota</taxon>
        <taxon>Viridiplantae</taxon>
        <taxon>Chlorophyta</taxon>
        <taxon>Mamiellophyceae</taxon>
        <taxon>Mamiellales</taxon>
        <taxon>Bathycoccaceae</taxon>
        <taxon>Ostreococcus</taxon>
    </lineage>
</organism>
<accession>A4S0S5</accession>
<feature type="compositionally biased region" description="Low complexity" evidence="1">
    <location>
        <begin position="58"/>
        <end position="69"/>
    </location>
</feature>
<dbReference type="RefSeq" id="XP_001418791.1">
    <property type="nucleotide sequence ID" value="XM_001418754.1"/>
</dbReference>
<protein>
    <recommendedName>
        <fullName evidence="2">J domain-containing protein</fullName>
    </recommendedName>
</protein>
<keyword evidence="4" id="KW-1185">Reference proteome</keyword>
<dbReference type="Proteomes" id="UP000001568">
    <property type="component" value="Chromosome 7"/>
</dbReference>
<dbReference type="KEGG" id="olu:OSTLU_93082"/>
<dbReference type="CDD" id="cd06257">
    <property type="entry name" value="DnaJ"/>
    <property type="match status" value="1"/>
</dbReference>
<feature type="region of interest" description="Disordered" evidence="1">
    <location>
        <begin position="1"/>
        <end position="69"/>
    </location>
</feature>
<dbReference type="SMART" id="SM00271">
    <property type="entry name" value="DnaJ"/>
    <property type="match status" value="1"/>
</dbReference>
<name>A4S0S5_OSTLU</name>
<dbReference type="InterPro" id="IPR001623">
    <property type="entry name" value="DnaJ_domain"/>
</dbReference>
<proteinExistence type="predicted"/>
<dbReference type="PANTHER" id="PTHR43908:SF3">
    <property type="entry name" value="AT29763P-RELATED"/>
    <property type="match status" value="1"/>
</dbReference>
<dbReference type="PROSITE" id="PS50076">
    <property type="entry name" value="DNAJ_2"/>
    <property type="match status" value="1"/>
</dbReference>